<accession>A0A537JVD3</accession>
<dbReference type="PANTHER" id="PTHR11550:SF0">
    <property type="entry name" value="CTP SYNTHASE-RELATED"/>
    <property type="match status" value="1"/>
</dbReference>
<keyword evidence="4 11" id="KW-0479">Metal-binding</keyword>
<dbReference type="InterPro" id="IPR004468">
    <property type="entry name" value="CTP_synthase"/>
</dbReference>
<feature type="binding site" evidence="11">
    <location>
        <position position="74"/>
    </location>
    <ligand>
        <name>Mg(2+)</name>
        <dbReference type="ChEBI" id="CHEBI:18420"/>
    </ligand>
</feature>
<dbReference type="InterPro" id="IPR017456">
    <property type="entry name" value="CTP_synthase_N"/>
</dbReference>
<evidence type="ECO:0000313" key="15">
    <source>
        <dbReference type="Proteomes" id="UP000318509"/>
    </source>
</evidence>
<feature type="binding site" evidence="11">
    <location>
        <position position="227"/>
    </location>
    <ligand>
        <name>CTP</name>
        <dbReference type="ChEBI" id="CHEBI:37563"/>
        <note>allosteric inhibitor</note>
    </ligand>
</feature>
<dbReference type="GO" id="GO:0042802">
    <property type="term" value="F:identical protein binding"/>
    <property type="evidence" value="ECO:0007669"/>
    <property type="project" value="TreeGrafter"/>
</dbReference>
<comment type="miscellaneous">
    <text evidence="11">CTPSs have evolved a hybrid strategy for distinguishing between UTP and CTP. The overlapping regions of the product feedback inhibitory and substrate sites recognize a common feature in both compounds, the triphosphate moiety. To differentiate isosteric substrate and product pyrimidine rings, an additional pocket far from the expected kinase/ligase catalytic site, specifically recognizes the cytosine and ribose portions of the product inhibitor.</text>
</comment>
<dbReference type="NCBIfam" id="NF003792">
    <property type="entry name" value="PRK05380.1"/>
    <property type="match status" value="1"/>
</dbReference>
<dbReference type="CDD" id="cd03113">
    <property type="entry name" value="CTPS_N"/>
    <property type="match status" value="1"/>
</dbReference>
<evidence type="ECO:0000256" key="3">
    <source>
        <dbReference type="ARBA" id="ARBA00022598"/>
    </source>
</evidence>
<evidence type="ECO:0000256" key="10">
    <source>
        <dbReference type="ARBA" id="ARBA00047781"/>
    </source>
</evidence>
<dbReference type="PANTHER" id="PTHR11550">
    <property type="entry name" value="CTP SYNTHASE"/>
    <property type="match status" value="1"/>
</dbReference>
<evidence type="ECO:0000256" key="9">
    <source>
        <dbReference type="ARBA" id="ARBA00022975"/>
    </source>
</evidence>
<dbReference type="SUPFAM" id="SSF52317">
    <property type="entry name" value="Class I glutamine amidotransferase-like"/>
    <property type="match status" value="1"/>
</dbReference>
<dbReference type="NCBIfam" id="TIGR00337">
    <property type="entry name" value="PyrG"/>
    <property type="match status" value="1"/>
</dbReference>
<dbReference type="PROSITE" id="PS51273">
    <property type="entry name" value="GATASE_TYPE_1"/>
    <property type="match status" value="1"/>
</dbReference>
<feature type="binding site" evidence="11">
    <location>
        <position position="360"/>
    </location>
    <ligand>
        <name>L-glutamine</name>
        <dbReference type="ChEBI" id="CHEBI:58359"/>
    </ligand>
</feature>
<feature type="binding site" evidence="11">
    <location>
        <position position="16"/>
    </location>
    <ligand>
        <name>CTP</name>
        <dbReference type="ChEBI" id="CHEBI:37563"/>
        <note>allosteric inhibitor</note>
    </ligand>
</feature>
<comment type="catalytic activity">
    <reaction evidence="11">
        <text>L-glutamine + H2O = L-glutamate + NH4(+)</text>
        <dbReference type="Rhea" id="RHEA:15889"/>
        <dbReference type="ChEBI" id="CHEBI:15377"/>
        <dbReference type="ChEBI" id="CHEBI:28938"/>
        <dbReference type="ChEBI" id="CHEBI:29985"/>
        <dbReference type="ChEBI" id="CHEBI:58359"/>
    </reaction>
</comment>
<feature type="binding site" evidence="11">
    <location>
        <position position="245"/>
    </location>
    <ligand>
        <name>ATP</name>
        <dbReference type="ChEBI" id="CHEBI:30616"/>
    </ligand>
</feature>
<feature type="binding site" evidence="11">
    <location>
        <position position="468"/>
    </location>
    <ligand>
        <name>L-glutamine</name>
        <dbReference type="ChEBI" id="CHEBI:58359"/>
    </ligand>
</feature>
<comment type="similarity">
    <text evidence="2 11">Belongs to the CTP synthase family.</text>
</comment>
<dbReference type="GO" id="GO:0004359">
    <property type="term" value="F:glutaminase activity"/>
    <property type="evidence" value="ECO:0007669"/>
    <property type="project" value="RHEA"/>
</dbReference>
<dbReference type="FunFam" id="3.40.50.300:FF:000009">
    <property type="entry name" value="CTP synthase"/>
    <property type="match status" value="1"/>
</dbReference>
<dbReference type="AlphaFoldDB" id="A0A537JVD3"/>
<feature type="region of interest" description="Amidoligase domain" evidence="11">
    <location>
        <begin position="1"/>
        <end position="270"/>
    </location>
</feature>
<dbReference type="GO" id="GO:0005829">
    <property type="term" value="C:cytosol"/>
    <property type="evidence" value="ECO:0007669"/>
    <property type="project" value="TreeGrafter"/>
</dbReference>
<dbReference type="HAMAP" id="MF_01227">
    <property type="entry name" value="PyrG"/>
    <property type="match status" value="1"/>
</dbReference>
<dbReference type="GO" id="GO:0019856">
    <property type="term" value="P:pyrimidine nucleobase biosynthetic process"/>
    <property type="evidence" value="ECO:0007669"/>
    <property type="project" value="TreeGrafter"/>
</dbReference>
<dbReference type="Pfam" id="PF00117">
    <property type="entry name" value="GATase"/>
    <property type="match status" value="1"/>
</dbReference>
<dbReference type="EC" id="6.3.4.2" evidence="11"/>
<proteinExistence type="inferred from homology"/>
<keyword evidence="7 11" id="KW-0460">Magnesium</keyword>
<feature type="binding site" evidence="11">
    <location>
        <begin position="151"/>
        <end position="153"/>
    </location>
    <ligand>
        <name>CTP</name>
        <dbReference type="ChEBI" id="CHEBI:37563"/>
        <note>allosteric inhibitor</note>
    </ligand>
</feature>
<feature type="binding site" evidence="11">
    <location>
        <position position="16"/>
    </location>
    <ligand>
        <name>UTP</name>
        <dbReference type="ChEBI" id="CHEBI:46398"/>
    </ligand>
</feature>
<feature type="binding site" evidence="11">
    <location>
        <begin position="17"/>
        <end position="22"/>
    </location>
    <ligand>
        <name>ATP</name>
        <dbReference type="ChEBI" id="CHEBI:30616"/>
    </ligand>
</feature>
<dbReference type="GO" id="GO:0005524">
    <property type="term" value="F:ATP binding"/>
    <property type="evidence" value="ECO:0007669"/>
    <property type="project" value="UniProtKB-KW"/>
</dbReference>
<evidence type="ECO:0000313" key="14">
    <source>
        <dbReference type="EMBL" id="TMI87146.1"/>
    </source>
</evidence>
<comment type="caution">
    <text evidence="11">Lacks conserved residue(s) required for the propagation of feature annotation.</text>
</comment>
<evidence type="ECO:0000256" key="4">
    <source>
        <dbReference type="ARBA" id="ARBA00022723"/>
    </source>
</evidence>
<dbReference type="InterPro" id="IPR027417">
    <property type="entry name" value="P-loop_NTPase"/>
</dbReference>
<feature type="active site" description="Nucleophile; for glutamine hydrolysis" evidence="11">
    <location>
        <position position="387"/>
    </location>
</feature>
<feature type="domain" description="CTP synthase N-terminal" evidence="13">
    <location>
        <begin position="6"/>
        <end position="270"/>
    </location>
</feature>
<evidence type="ECO:0000256" key="7">
    <source>
        <dbReference type="ARBA" id="ARBA00022842"/>
    </source>
</evidence>
<feature type="domain" description="Glutamine amidotransferase" evidence="12">
    <location>
        <begin position="307"/>
        <end position="532"/>
    </location>
</feature>
<feature type="binding site" evidence="11">
    <location>
        <position position="227"/>
    </location>
    <ligand>
        <name>UTP</name>
        <dbReference type="ChEBI" id="CHEBI:46398"/>
    </ligand>
</feature>
<dbReference type="Pfam" id="PF06418">
    <property type="entry name" value="CTP_synth_N"/>
    <property type="match status" value="1"/>
</dbReference>
<dbReference type="UniPathway" id="UPA00159">
    <property type="reaction ID" value="UER00277"/>
</dbReference>
<feature type="binding site" evidence="11">
    <location>
        <begin position="388"/>
        <end position="391"/>
    </location>
    <ligand>
        <name>L-glutamine</name>
        <dbReference type="ChEBI" id="CHEBI:58359"/>
    </ligand>
</feature>
<evidence type="ECO:0000256" key="11">
    <source>
        <dbReference type="HAMAP-Rule" id="MF_01227"/>
    </source>
</evidence>
<feature type="binding site" evidence="11">
    <location>
        <position position="411"/>
    </location>
    <ligand>
        <name>L-glutamine</name>
        <dbReference type="ChEBI" id="CHEBI:58359"/>
    </ligand>
</feature>
<dbReference type="EMBL" id="VBAK01000166">
    <property type="protein sequence ID" value="TMI87146.1"/>
    <property type="molecule type" value="Genomic_DNA"/>
</dbReference>
<evidence type="ECO:0000256" key="8">
    <source>
        <dbReference type="ARBA" id="ARBA00022962"/>
    </source>
</evidence>
<dbReference type="Gene3D" id="3.40.50.300">
    <property type="entry name" value="P-loop containing nucleotide triphosphate hydrolases"/>
    <property type="match status" value="1"/>
</dbReference>
<protein>
    <recommendedName>
        <fullName evidence="11">CTP synthase</fullName>
        <ecNumber evidence="11">6.3.4.2</ecNumber>
    </recommendedName>
    <alternativeName>
        <fullName evidence="11">Cytidine 5'-triphosphate synthase</fullName>
    </alternativeName>
    <alternativeName>
        <fullName evidence="11">Cytidine triphosphate synthetase</fullName>
        <shortName evidence="11">CTP synthetase</shortName>
        <shortName evidence="11">CTPS</shortName>
    </alternativeName>
    <alternativeName>
        <fullName evidence="11">UTP--ammonia ligase</fullName>
    </alternativeName>
</protein>
<dbReference type="InterPro" id="IPR033828">
    <property type="entry name" value="GATase1_CTP_Synthase"/>
</dbReference>
<keyword evidence="5 11" id="KW-0547">Nucleotide-binding</keyword>
<organism evidence="14 15">
    <name type="scientific">Candidatus Segetimicrobium genomatis</name>
    <dbReference type="NCBI Taxonomy" id="2569760"/>
    <lineage>
        <taxon>Bacteria</taxon>
        <taxon>Bacillati</taxon>
        <taxon>Candidatus Sysuimicrobiota</taxon>
        <taxon>Candidatus Sysuimicrobiia</taxon>
        <taxon>Candidatus Sysuimicrobiales</taxon>
        <taxon>Candidatus Segetimicrobiaceae</taxon>
        <taxon>Candidatus Segetimicrobium</taxon>
    </lineage>
</organism>
<evidence type="ECO:0000256" key="1">
    <source>
        <dbReference type="ARBA" id="ARBA00005171"/>
    </source>
</evidence>
<dbReference type="FunFam" id="3.40.50.880:FF:000002">
    <property type="entry name" value="CTP synthase"/>
    <property type="match status" value="1"/>
</dbReference>
<evidence type="ECO:0000259" key="12">
    <source>
        <dbReference type="Pfam" id="PF00117"/>
    </source>
</evidence>
<feature type="binding site" evidence="11">
    <location>
        <begin position="191"/>
        <end position="196"/>
    </location>
    <ligand>
        <name>CTP</name>
        <dbReference type="ChEBI" id="CHEBI:37563"/>
        <note>allosteric inhibitor</note>
    </ligand>
</feature>
<comment type="caution">
    <text evidence="14">The sequence shown here is derived from an EMBL/GenBank/DDBJ whole genome shotgun (WGS) entry which is preliminary data.</text>
</comment>
<dbReference type="SUPFAM" id="SSF52540">
    <property type="entry name" value="P-loop containing nucleoside triphosphate hydrolases"/>
    <property type="match status" value="1"/>
</dbReference>
<evidence type="ECO:0000259" key="13">
    <source>
        <dbReference type="Pfam" id="PF06418"/>
    </source>
</evidence>
<keyword evidence="6 11" id="KW-0067">ATP-binding</keyword>
<feature type="binding site" evidence="11">
    <location>
        <begin position="191"/>
        <end position="196"/>
    </location>
    <ligand>
        <name>UTP</name>
        <dbReference type="ChEBI" id="CHEBI:46398"/>
    </ligand>
</feature>
<evidence type="ECO:0000256" key="5">
    <source>
        <dbReference type="ARBA" id="ARBA00022741"/>
    </source>
</evidence>
<evidence type="ECO:0000256" key="6">
    <source>
        <dbReference type="ARBA" id="ARBA00022840"/>
    </source>
</evidence>
<dbReference type="InterPro" id="IPR017926">
    <property type="entry name" value="GATASE"/>
</dbReference>
<name>A0A537JVD3_9BACT</name>
<reference evidence="14 15" key="1">
    <citation type="journal article" date="2019" name="Nat. Microbiol.">
        <title>Mediterranean grassland soil C-N compound turnover is dependent on rainfall and depth, and is mediated by genomically divergent microorganisms.</title>
        <authorList>
            <person name="Diamond S."/>
            <person name="Andeer P.F."/>
            <person name="Li Z."/>
            <person name="Crits-Christoph A."/>
            <person name="Burstein D."/>
            <person name="Anantharaman K."/>
            <person name="Lane K.R."/>
            <person name="Thomas B.C."/>
            <person name="Pan C."/>
            <person name="Northen T.R."/>
            <person name="Banfield J.F."/>
        </authorList>
    </citation>
    <scope>NUCLEOTIDE SEQUENCE [LARGE SCALE GENOMIC DNA]</scope>
    <source>
        <strain evidence="14">NP_3</strain>
    </source>
</reference>
<dbReference type="Gene3D" id="3.40.50.880">
    <property type="match status" value="1"/>
</dbReference>
<dbReference type="GO" id="GO:0044210">
    <property type="term" value="P:'de novo' CTP biosynthetic process"/>
    <property type="evidence" value="ECO:0007669"/>
    <property type="project" value="UniProtKB-UniRule"/>
</dbReference>
<feature type="active site" evidence="11">
    <location>
        <position position="515"/>
    </location>
</feature>
<dbReference type="Proteomes" id="UP000318509">
    <property type="component" value="Unassembled WGS sequence"/>
</dbReference>
<dbReference type="GO" id="GO:0046872">
    <property type="term" value="F:metal ion binding"/>
    <property type="evidence" value="ECO:0007669"/>
    <property type="project" value="UniProtKB-KW"/>
</dbReference>
<dbReference type="GO" id="GO:0003883">
    <property type="term" value="F:CTP synthase activity"/>
    <property type="evidence" value="ECO:0007669"/>
    <property type="project" value="UniProtKB-UniRule"/>
</dbReference>
<comment type="catalytic activity">
    <reaction evidence="10 11">
        <text>UTP + L-glutamine + ATP + H2O = CTP + L-glutamate + ADP + phosphate + 2 H(+)</text>
        <dbReference type="Rhea" id="RHEA:26426"/>
        <dbReference type="ChEBI" id="CHEBI:15377"/>
        <dbReference type="ChEBI" id="CHEBI:15378"/>
        <dbReference type="ChEBI" id="CHEBI:29985"/>
        <dbReference type="ChEBI" id="CHEBI:30616"/>
        <dbReference type="ChEBI" id="CHEBI:37563"/>
        <dbReference type="ChEBI" id="CHEBI:43474"/>
        <dbReference type="ChEBI" id="CHEBI:46398"/>
        <dbReference type="ChEBI" id="CHEBI:58359"/>
        <dbReference type="ChEBI" id="CHEBI:456216"/>
        <dbReference type="EC" id="6.3.4.2"/>
    </reaction>
</comment>
<comment type="subunit">
    <text evidence="11">Homotetramer.</text>
</comment>
<keyword evidence="3 11" id="KW-0436">Ligase</keyword>
<feature type="binding site" evidence="11">
    <location>
        <position position="144"/>
    </location>
    <ligand>
        <name>Mg(2+)</name>
        <dbReference type="ChEBI" id="CHEBI:18420"/>
    </ligand>
</feature>
<evidence type="ECO:0000256" key="2">
    <source>
        <dbReference type="ARBA" id="ARBA00007533"/>
    </source>
</evidence>
<comment type="function">
    <text evidence="11">Catalyzes the ATP-dependent amination of UTP to CTP with either L-glutamine or ammonia as the source of nitrogen. Regulates intracellular CTP levels through interactions with the four ribonucleotide triphosphates.</text>
</comment>
<comment type="activity regulation">
    <text evidence="11">Allosterically activated by GTP, when glutamine is the substrate; GTP has no effect on the reaction when ammonia is the substrate. The allosteric effector GTP functions by stabilizing the protein conformation that binds the tetrahedral intermediate(s) formed during glutamine hydrolysis. Inhibited by the product CTP, via allosteric rather than competitive inhibition.</text>
</comment>
<keyword evidence="8 11" id="KW-0315">Glutamine amidotransferase</keyword>
<keyword evidence="9 11" id="KW-0665">Pyrimidine biosynthesis</keyword>
<gene>
    <name evidence="11" type="primary">pyrG</name>
    <name evidence="14" type="ORF">E6H00_16560</name>
</gene>
<dbReference type="InterPro" id="IPR029062">
    <property type="entry name" value="Class_I_gatase-like"/>
</dbReference>
<dbReference type="CDD" id="cd01746">
    <property type="entry name" value="GATase1_CTP_Synthase"/>
    <property type="match status" value="1"/>
</dbReference>
<feature type="binding site" evidence="11">
    <location>
        <position position="74"/>
    </location>
    <ligand>
        <name>ATP</name>
        <dbReference type="ChEBI" id="CHEBI:30616"/>
    </ligand>
</feature>
<sequence>MPQGPKYVFVTGGVASALGKGITSASLGRLLRNRGWRVTLLKFDPYVNVDAGTMNPFQHGEVFVTDDGAETDMDLGHYERFIDQNLTRDNNTTTGKIYAAVIARERRGEYLGGTVQVIPHVTNEIRDEITRVARTQGADIMVVEVGGTVGDIESLPFLEAIRQFKFHVGEENVMYIHVSLIPFLRGAGELKTKPTQHSVKELRGIGIQPDVLVCRTERPLSRSLREKLSLFCDVPPEAVIQSVDAQSIYEVPLILEDEGLPRIVEQRLRLPERVPDHAEWRAMVERLRHPTSTVRIVLVGKYVGNEDSYISIEEGLRHGGIAAGSRVVITKQDSEELEGLDDSGVAARLAGYDGVLICPGFGARGVEGKVKAARFARERRVPFFGVCYGMQWAVVEFARHVCGLDGANTTEVDPRTPHPVIDLLPEQKAVTDKGGTMRLGLYPCRLTPGSLAGNAYGVPDVEERHRHRFEVNNDYLPILTSHGMRVTGLYPGRQLVEIIELSDHPWFVGTQFHGEYRSRPNRPHPLYREFIAAALRQTQHPATHLPQEPFTPAANR</sequence>
<feature type="active site" evidence="11">
    <location>
        <position position="513"/>
    </location>
</feature>
<comment type="pathway">
    <text evidence="1 11">Pyrimidine metabolism; CTP biosynthesis via de novo pathway; CTP from UDP: step 2/2.</text>
</comment>
<comment type="catalytic activity">
    <reaction evidence="11">
        <text>UTP + NH4(+) + ATP = CTP + ADP + phosphate + 2 H(+)</text>
        <dbReference type="Rhea" id="RHEA:16597"/>
        <dbReference type="ChEBI" id="CHEBI:15378"/>
        <dbReference type="ChEBI" id="CHEBI:28938"/>
        <dbReference type="ChEBI" id="CHEBI:30616"/>
        <dbReference type="ChEBI" id="CHEBI:37563"/>
        <dbReference type="ChEBI" id="CHEBI:43474"/>
        <dbReference type="ChEBI" id="CHEBI:46398"/>
        <dbReference type="ChEBI" id="CHEBI:456216"/>
    </reaction>
</comment>
<dbReference type="GO" id="GO:0097268">
    <property type="term" value="C:cytoophidium"/>
    <property type="evidence" value="ECO:0007669"/>
    <property type="project" value="UniProtKB-ARBA"/>
</dbReference>